<evidence type="ECO:0000256" key="1">
    <source>
        <dbReference type="SAM" id="MobiDB-lite"/>
    </source>
</evidence>
<evidence type="ECO:0000313" key="3">
    <source>
        <dbReference type="Proteomes" id="UP000789396"/>
    </source>
</evidence>
<protein>
    <submittedName>
        <fullName evidence="2">13262_t:CDS:1</fullName>
    </submittedName>
</protein>
<dbReference type="Proteomes" id="UP000789396">
    <property type="component" value="Unassembled WGS sequence"/>
</dbReference>
<proteinExistence type="predicted"/>
<dbReference type="AlphaFoldDB" id="A0A9N8VFI8"/>
<reference evidence="2" key="1">
    <citation type="submission" date="2021-06" db="EMBL/GenBank/DDBJ databases">
        <authorList>
            <person name="Kallberg Y."/>
            <person name="Tangrot J."/>
            <person name="Rosling A."/>
        </authorList>
    </citation>
    <scope>NUCLEOTIDE SEQUENCE</scope>
    <source>
        <strain evidence="2">IN212</strain>
    </source>
</reference>
<sequence>MLKPNTFTKEEKQEKTKENTDEKDDTVEEVKRENPNAFLLALNAVNDW</sequence>
<keyword evidence="3" id="KW-1185">Reference proteome</keyword>
<organism evidence="2 3">
    <name type="scientific">Racocetra fulgida</name>
    <dbReference type="NCBI Taxonomy" id="60492"/>
    <lineage>
        <taxon>Eukaryota</taxon>
        <taxon>Fungi</taxon>
        <taxon>Fungi incertae sedis</taxon>
        <taxon>Mucoromycota</taxon>
        <taxon>Glomeromycotina</taxon>
        <taxon>Glomeromycetes</taxon>
        <taxon>Diversisporales</taxon>
        <taxon>Gigasporaceae</taxon>
        <taxon>Racocetra</taxon>
    </lineage>
</organism>
<accession>A0A9N8VFI8</accession>
<comment type="caution">
    <text evidence="2">The sequence shown here is derived from an EMBL/GenBank/DDBJ whole genome shotgun (WGS) entry which is preliminary data.</text>
</comment>
<gene>
    <name evidence="2" type="ORF">RFULGI_LOCUS346</name>
</gene>
<dbReference type="EMBL" id="CAJVPZ010000108">
    <property type="protein sequence ID" value="CAG8453419.1"/>
    <property type="molecule type" value="Genomic_DNA"/>
</dbReference>
<feature type="region of interest" description="Disordered" evidence="1">
    <location>
        <begin position="1"/>
        <end position="29"/>
    </location>
</feature>
<evidence type="ECO:0000313" key="2">
    <source>
        <dbReference type="EMBL" id="CAG8453419.1"/>
    </source>
</evidence>
<name>A0A9N8VFI8_9GLOM</name>
<feature type="compositionally biased region" description="Basic and acidic residues" evidence="1">
    <location>
        <begin position="8"/>
        <end position="20"/>
    </location>
</feature>